<comment type="similarity">
    <text evidence="4 12">Belongs to the glycosyl hydrolase 13 family.</text>
</comment>
<dbReference type="GO" id="GO:0046872">
    <property type="term" value="F:metal ion binding"/>
    <property type="evidence" value="ECO:0007669"/>
    <property type="project" value="UniProtKB-KW"/>
</dbReference>
<dbReference type="EMBL" id="PZQS01000003">
    <property type="protein sequence ID" value="PVD34230.1"/>
    <property type="molecule type" value="Genomic_DNA"/>
</dbReference>
<dbReference type="GO" id="GO:0004556">
    <property type="term" value="F:alpha-amylase activity"/>
    <property type="evidence" value="ECO:0007669"/>
    <property type="project" value="UniProtKB-UniRule"/>
</dbReference>
<dbReference type="InterPro" id="IPR006046">
    <property type="entry name" value="Alpha_amylase"/>
</dbReference>
<evidence type="ECO:0000259" key="14">
    <source>
        <dbReference type="SMART" id="SM00632"/>
    </source>
</evidence>
<keyword evidence="6" id="KW-0479">Metal-binding</keyword>
<dbReference type="AlphaFoldDB" id="A0A2T7PLE4"/>
<evidence type="ECO:0000256" key="2">
    <source>
        <dbReference type="ARBA" id="ARBA00001913"/>
    </source>
</evidence>
<keyword evidence="17" id="KW-1185">Reference proteome</keyword>
<keyword evidence="7 13" id="KW-0378">Hydrolase</keyword>
<evidence type="ECO:0000256" key="9">
    <source>
        <dbReference type="ARBA" id="ARBA00023214"/>
    </source>
</evidence>
<name>A0A2T7PLE4_POMCA</name>
<dbReference type="EC" id="3.2.1.1" evidence="5 13"/>
<comment type="cofactor">
    <cofactor evidence="3">
        <name>chloride</name>
        <dbReference type="ChEBI" id="CHEBI:17996"/>
    </cofactor>
</comment>
<dbReference type="SMART" id="SM00632">
    <property type="entry name" value="Aamy_C"/>
    <property type="match status" value="1"/>
</dbReference>
<dbReference type="OrthoDB" id="6112068at2759"/>
<proteinExistence type="inferred from homology"/>
<evidence type="ECO:0000256" key="11">
    <source>
        <dbReference type="ARBA" id="ARBA00023295"/>
    </source>
</evidence>
<evidence type="ECO:0000256" key="6">
    <source>
        <dbReference type="ARBA" id="ARBA00022723"/>
    </source>
</evidence>
<dbReference type="SMART" id="SM00642">
    <property type="entry name" value="Aamy"/>
    <property type="match status" value="1"/>
</dbReference>
<dbReference type="InterPro" id="IPR031319">
    <property type="entry name" value="A-amylase_C"/>
</dbReference>
<dbReference type="PANTHER" id="PTHR43447">
    <property type="entry name" value="ALPHA-AMYLASE"/>
    <property type="match status" value="1"/>
</dbReference>
<dbReference type="InterPro" id="IPR013780">
    <property type="entry name" value="Glyco_hydro_b"/>
</dbReference>
<evidence type="ECO:0000256" key="13">
    <source>
        <dbReference type="RuleBase" id="RU361134"/>
    </source>
</evidence>
<comment type="caution">
    <text evidence="16">The sequence shown here is derived from an EMBL/GenBank/DDBJ whole genome shotgun (WGS) entry which is preliminary data.</text>
</comment>
<feature type="domain" description="Alpha-amylase C-terminal" evidence="14">
    <location>
        <begin position="548"/>
        <end position="626"/>
    </location>
</feature>
<keyword evidence="9" id="KW-0868">Chloride</keyword>
<evidence type="ECO:0000256" key="10">
    <source>
        <dbReference type="ARBA" id="ARBA00023277"/>
    </source>
</evidence>
<dbReference type="Pfam" id="PF13843">
    <property type="entry name" value="DDE_Tnp_1_7"/>
    <property type="match status" value="1"/>
</dbReference>
<reference evidence="16 17" key="1">
    <citation type="submission" date="2018-04" db="EMBL/GenBank/DDBJ databases">
        <title>The genome of golden apple snail Pomacea canaliculata provides insight into stress tolerance and invasive adaptation.</title>
        <authorList>
            <person name="Liu C."/>
            <person name="Liu B."/>
            <person name="Ren Y."/>
            <person name="Zhang Y."/>
            <person name="Wang H."/>
            <person name="Li S."/>
            <person name="Jiang F."/>
            <person name="Yin L."/>
            <person name="Zhang G."/>
            <person name="Qian W."/>
            <person name="Fan W."/>
        </authorList>
    </citation>
    <scope>NUCLEOTIDE SEQUENCE [LARGE SCALE GENOMIC DNA]</scope>
    <source>
        <strain evidence="16">SZHN2017</strain>
        <tissue evidence="16">Muscle</tissue>
    </source>
</reference>
<keyword evidence="11 13" id="KW-0326">Glycosidase</keyword>
<dbReference type="STRING" id="400727.A0A2T7PLE4"/>
<dbReference type="InterPro" id="IPR029526">
    <property type="entry name" value="PGBD"/>
</dbReference>
<dbReference type="SUPFAM" id="SSF51445">
    <property type="entry name" value="(Trans)glycosidases"/>
    <property type="match status" value="1"/>
</dbReference>
<evidence type="ECO:0000256" key="3">
    <source>
        <dbReference type="ARBA" id="ARBA00001923"/>
    </source>
</evidence>
<gene>
    <name evidence="16" type="ORF">C0Q70_05497</name>
</gene>
<dbReference type="PRINTS" id="PR00110">
    <property type="entry name" value="ALPHAAMYLASE"/>
</dbReference>
<comment type="cofactor">
    <cofactor evidence="2">
        <name>Ca(2+)</name>
        <dbReference type="ChEBI" id="CHEBI:29108"/>
    </cofactor>
</comment>
<dbReference type="Pfam" id="PF00128">
    <property type="entry name" value="Alpha-amylase"/>
    <property type="match status" value="1"/>
</dbReference>
<evidence type="ECO:0000313" key="16">
    <source>
        <dbReference type="EMBL" id="PVD34230.1"/>
    </source>
</evidence>
<dbReference type="Proteomes" id="UP000245119">
    <property type="component" value="Linkage Group LG3"/>
</dbReference>
<dbReference type="GO" id="GO:0005975">
    <property type="term" value="P:carbohydrate metabolic process"/>
    <property type="evidence" value="ECO:0007669"/>
    <property type="project" value="InterPro"/>
</dbReference>
<evidence type="ECO:0000313" key="17">
    <source>
        <dbReference type="Proteomes" id="UP000245119"/>
    </source>
</evidence>
<evidence type="ECO:0000256" key="4">
    <source>
        <dbReference type="ARBA" id="ARBA00008061"/>
    </source>
</evidence>
<evidence type="ECO:0000256" key="1">
    <source>
        <dbReference type="ARBA" id="ARBA00000548"/>
    </source>
</evidence>
<evidence type="ECO:0000256" key="12">
    <source>
        <dbReference type="RuleBase" id="RU003615"/>
    </source>
</evidence>
<evidence type="ECO:0000259" key="15">
    <source>
        <dbReference type="SMART" id="SM00642"/>
    </source>
</evidence>
<protein>
    <recommendedName>
        <fullName evidence="5 13">Alpha-amylase</fullName>
        <ecNumber evidence="5 13">3.2.1.1</ecNumber>
    </recommendedName>
</protein>
<accession>A0A2T7PLE4</accession>
<evidence type="ECO:0000256" key="7">
    <source>
        <dbReference type="ARBA" id="ARBA00022801"/>
    </source>
</evidence>
<dbReference type="InterPro" id="IPR017853">
    <property type="entry name" value="GH"/>
</dbReference>
<comment type="catalytic activity">
    <reaction evidence="1 13">
        <text>Endohydrolysis of (1-&gt;4)-alpha-D-glucosidic linkages in polysaccharides containing three or more (1-&gt;4)-alpha-linked D-glucose units.</text>
        <dbReference type="EC" id="3.2.1.1"/>
    </reaction>
</comment>
<keyword evidence="8" id="KW-0106">Calcium</keyword>
<feature type="domain" description="Glycosyl hydrolase family 13 catalytic" evidence="15">
    <location>
        <begin position="165"/>
        <end position="539"/>
    </location>
</feature>
<keyword evidence="10 13" id="KW-0119">Carbohydrate metabolism</keyword>
<evidence type="ECO:0000256" key="5">
    <source>
        <dbReference type="ARBA" id="ARBA00012595"/>
    </source>
</evidence>
<dbReference type="Gene3D" id="2.60.40.1180">
    <property type="entry name" value="Golgi alpha-mannosidase II"/>
    <property type="match status" value="1"/>
</dbReference>
<sequence length="844" mass="93910">MFCKFVYGLGLGMVLKNTMVLRWVDKKDVIVLTTIHKPQVVTVKTQTNVKKKPPPIFDHNRYMGGVDHSDQMVAYNTSMKACFPPRDTHLGAGSLSVPKGGDLVTMPKPRRNEEQPPPTGAAIMFLTAYLDMTIPFFCLCPVLSTLAVASIKADLYTDLRCDGRQVLVELFQWKWEDVARECEVFLGPRGVCAVQARHIVSPPSEHVYIEDTRQTWWHRYQPVSYILNSQSGSEEEFRVMVERCTKAGVRVIPEVVLNNMAEQGLHGTGSAGTSYNSDNLDFPGVPYDYHDFHNNNMCSTDGNYTSALQAISTYTCLYYAFAGLTDLNQTAQHVRERITAYLDHLLDVGVRGFVINAASLMLPSDLAALQGSVKNSSDGTRPVFAMDVYDFDGNGPIKAEEYSKLGYVADFQYSLKIAEGLRNFKKFSEFVDAPYEWTGSDKTVAFVDNHLLQRLSPLVPSLTFKQPREFSMATAFTLAFTNGPVRLMSSYDFDDPELGPPVTLNSSLASVEYTDNGTCSGGWICEHKWPLVSKMAAFRNAVAHKDLNHWTSSEDLVAFSRGRVGFFAMTSASNFSGRVNTGLAAGTYCDILSDCSRQIVVKEDGSTQLDMRGDANPVTAVIAKPKDDNYEHSSSRTRLRESETVIGACHFADVPDINYQRTLIFIEKVTKPGEYVFFRGGLDHGRLRGCTTDADTSKCAIPVYVRNINKGDFFSSYEAWRAGDAHLDWYGAERLQGSFGNVRSLGTPAVWTSNDPSSPGYHPLNVYGSHYWLVDMDVDCTKTENGFFELKAYLNGWEPDAQSKPCTGDGSGDAMPFTSSNHVAICGRINVFHWGQSRCERTRF</sequence>
<dbReference type="InterPro" id="IPR006047">
    <property type="entry name" value="GH13_cat_dom"/>
</dbReference>
<evidence type="ECO:0000256" key="8">
    <source>
        <dbReference type="ARBA" id="ARBA00022837"/>
    </source>
</evidence>
<dbReference type="SUPFAM" id="SSF51011">
    <property type="entry name" value="Glycosyl hydrolase domain"/>
    <property type="match status" value="1"/>
</dbReference>
<dbReference type="InterPro" id="IPR006048">
    <property type="entry name" value="A-amylase/branching_C"/>
</dbReference>
<dbReference type="Pfam" id="PF02806">
    <property type="entry name" value="Alpha-amylase_C"/>
    <property type="match status" value="1"/>
</dbReference>
<organism evidence="16 17">
    <name type="scientific">Pomacea canaliculata</name>
    <name type="common">Golden apple snail</name>
    <dbReference type="NCBI Taxonomy" id="400727"/>
    <lineage>
        <taxon>Eukaryota</taxon>
        <taxon>Metazoa</taxon>
        <taxon>Spiralia</taxon>
        <taxon>Lophotrochozoa</taxon>
        <taxon>Mollusca</taxon>
        <taxon>Gastropoda</taxon>
        <taxon>Caenogastropoda</taxon>
        <taxon>Architaenioglossa</taxon>
        <taxon>Ampullarioidea</taxon>
        <taxon>Ampullariidae</taxon>
        <taxon>Pomacea</taxon>
    </lineage>
</organism>
<dbReference type="Gene3D" id="3.20.20.80">
    <property type="entry name" value="Glycosidases"/>
    <property type="match status" value="1"/>
</dbReference>